<evidence type="ECO:0000256" key="2">
    <source>
        <dbReference type="ARBA" id="ARBA00022679"/>
    </source>
</evidence>
<dbReference type="GO" id="GO:0016301">
    <property type="term" value="F:kinase activity"/>
    <property type="evidence" value="ECO:0007669"/>
    <property type="project" value="UniProtKB-KW"/>
</dbReference>
<protein>
    <submittedName>
        <fullName evidence="5">PfkB domain protein</fullName>
    </submittedName>
</protein>
<dbReference type="Pfam" id="PF00294">
    <property type="entry name" value="PfkB"/>
    <property type="match status" value="1"/>
</dbReference>
<dbReference type="eggNOG" id="COG0524">
    <property type="taxonomic scope" value="Bacteria"/>
</dbReference>
<dbReference type="PANTHER" id="PTHR43085">
    <property type="entry name" value="HEXOKINASE FAMILY MEMBER"/>
    <property type="match status" value="1"/>
</dbReference>
<comment type="similarity">
    <text evidence="1">Belongs to the carbohydrate kinase PfkB family.</text>
</comment>
<dbReference type="Gene3D" id="3.40.1190.20">
    <property type="match status" value="1"/>
</dbReference>
<dbReference type="HOGENOM" id="CLU_027634_13_0_11"/>
<keyword evidence="6" id="KW-1185">Reference proteome</keyword>
<evidence type="ECO:0000256" key="1">
    <source>
        <dbReference type="ARBA" id="ARBA00010688"/>
    </source>
</evidence>
<name>F2N7K5_CORGP</name>
<dbReference type="SUPFAM" id="SSF53613">
    <property type="entry name" value="Ribokinase-like"/>
    <property type="match status" value="1"/>
</dbReference>
<sequence length="286" mass="30924">MGFNVQALGFGDNVVDRYEHLKTMYPGGNAANFAVYAKRCGAARAAYMGIFGNDIAGEHVISSLCAEGIECVACKQMIGENGAASVTVVDGDRIFLGSNEGGIRGDARFVLDRFDLEYIRQFDVVHTGSYCFTERELPKIRKVGVPVSFDFSDDSASDYIRDVAPLVDFAFLSLPEDMQDDEVRTRLEALQALGPRFASATRGAAGCIAFDGRTFYTQRAKSVSELKDSMGAGDSFLTAFLMSFLDAEKRGITQKEAITDALDSSAAFAATICGMEGSWGHGKSYE</sequence>
<proteinExistence type="inferred from homology"/>
<dbReference type="InterPro" id="IPR011611">
    <property type="entry name" value="PfkB_dom"/>
</dbReference>
<dbReference type="KEGG" id="cgo:Corgl_0707"/>
<dbReference type="EMBL" id="CP002628">
    <property type="protein sequence ID" value="AEB06821.1"/>
    <property type="molecule type" value="Genomic_DNA"/>
</dbReference>
<evidence type="ECO:0000256" key="3">
    <source>
        <dbReference type="ARBA" id="ARBA00022777"/>
    </source>
</evidence>
<evidence type="ECO:0000259" key="4">
    <source>
        <dbReference type="Pfam" id="PF00294"/>
    </source>
</evidence>
<reference evidence="6" key="1">
    <citation type="journal article" date="2013" name="Stand. Genomic Sci.">
        <title>Complete genome sequence of Coriobacterium glomerans type strain (PW2(T)) from the midgut of Pyrrhocoris apterus L. (red soldier bug).</title>
        <authorList>
            <person name="Stackebrandt E."/>
            <person name="Zeytun A."/>
            <person name="Lapidus A."/>
            <person name="Nolan M."/>
            <person name="Lucas S."/>
            <person name="Hammon N."/>
            <person name="Deshpande S."/>
            <person name="Cheng J.F."/>
            <person name="Tapia R."/>
            <person name="Goodwin L.A."/>
            <person name="Pitluck S."/>
            <person name="Liolios K."/>
            <person name="Pagani I."/>
            <person name="Ivanova N."/>
            <person name="Mavromatis K."/>
            <person name="Mikhailova N."/>
            <person name="Huntemann M."/>
            <person name="Pati A."/>
            <person name="Chen A."/>
            <person name="Palaniappan K."/>
            <person name="Chang Y.J."/>
            <person name="Land M."/>
            <person name="Hauser L."/>
            <person name="Rohde M."/>
            <person name="Pukall R."/>
            <person name="Goker M."/>
            <person name="Detter J.C."/>
            <person name="Woyke T."/>
            <person name="Bristow J."/>
            <person name="Eisen J.A."/>
            <person name="Markowitz V."/>
            <person name="Hugenholtz P."/>
            <person name="Kyrpides N.C."/>
            <person name="Klenk H.P."/>
        </authorList>
    </citation>
    <scope>NUCLEOTIDE SEQUENCE</scope>
    <source>
        <strain evidence="6">ATCC 49209 / DSM 20642 / JCM 10262 / PW2</strain>
    </source>
</reference>
<dbReference type="Proteomes" id="UP000006851">
    <property type="component" value="Chromosome"/>
</dbReference>
<keyword evidence="3" id="KW-0418">Kinase</keyword>
<dbReference type="AlphaFoldDB" id="F2N7K5"/>
<dbReference type="InterPro" id="IPR050306">
    <property type="entry name" value="PfkB_Carbo_kinase"/>
</dbReference>
<dbReference type="STRING" id="700015.Corgl_0707"/>
<organism evidence="5 6">
    <name type="scientific">Coriobacterium glomerans (strain ATCC 49209 / DSM 20642 / JCM 10262 / PW2)</name>
    <dbReference type="NCBI Taxonomy" id="700015"/>
    <lineage>
        <taxon>Bacteria</taxon>
        <taxon>Bacillati</taxon>
        <taxon>Actinomycetota</taxon>
        <taxon>Coriobacteriia</taxon>
        <taxon>Coriobacteriales</taxon>
        <taxon>Coriobacteriaceae</taxon>
        <taxon>Coriobacterium</taxon>
    </lineage>
</organism>
<feature type="domain" description="Carbohydrate kinase PfkB" evidence="4">
    <location>
        <begin position="23"/>
        <end position="277"/>
    </location>
</feature>
<accession>F2N7K5</accession>
<evidence type="ECO:0000313" key="6">
    <source>
        <dbReference type="Proteomes" id="UP000006851"/>
    </source>
</evidence>
<dbReference type="InterPro" id="IPR029056">
    <property type="entry name" value="Ribokinase-like"/>
</dbReference>
<keyword evidence="2" id="KW-0808">Transferase</keyword>
<dbReference type="PANTHER" id="PTHR43085:SF41">
    <property type="entry name" value="FRUCTOSELYSINE 6-KINASE"/>
    <property type="match status" value="1"/>
</dbReference>
<gene>
    <name evidence="5" type="ordered locus">Corgl_0707</name>
</gene>
<evidence type="ECO:0000313" key="5">
    <source>
        <dbReference type="EMBL" id="AEB06821.1"/>
    </source>
</evidence>
<dbReference type="OrthoDB" id="9795789at2"/>